<feature type="active site" evidence="1">
    <location>
        <position position="428"/>
    </location>
</feature>
<organism evidence="3 4">
    <name type="scientific">Anaerobiospirillum thomasii</name>
    <dbReference type="NCBI Taxonomy" id="179995"/>
    <lineage>
        <taxon>Bacteria</taxon>
        <taxon>Pseudomonadati</taxon>
        <taxon>Pseudomonadota</taxon>
        <taxon>Gammaproteobacteria</taxon>
        <taxon>Aeromonadales</taxon>
        <taxon>Succinivibrionaceae</taxon>
        <taxon>Anaerobiospirillum</taxon>
    </lineage>
</organism>
<name>A0A2X0WSQ1_9GAMM</name>
<protein>
    <recommendedName>
        <fullName evidence="1">endopeptidase La</fullName>
        <ecNumber evidence="1">3.4.21.53</ecNumber>
    </recommendedName>
</protein>
<evidence type="ECO:0000256" key="1">
    <source>
        <dbReference type="PROSITE-ProRule" id="PRU01122"/>
    </source>
</evidence>
<gene>
    <name evidence="3" type="ORF">NCTC13093_02405</name>
</gene>
<comment type="similarity">
    <text evidence="1">Belongs to the peptidase S16 family.</text>
</comment>
<keyword evidence="1" id="KW-0720">Serine protease</keyword>
<dbReference type="Proteomes" id="UP000250086">
    <property type="component" value="Unassembled WGS sequence"/>
</dbReference>
<evidence type="ECO:0000313" key="3">
    <source>
        <dbReference type="EMBL" id="SPT70976.1"/>
    </source>
</evidence>
<keyword evidence="4" id="KW-1185">Reference proteome</keyword>
<dbReference type="InterPro" id="IPR027065">
    <property type="entry name" value="Lon_Prtase"/>
</dbReference>
<comment type="catalytic activity">
    <reaction evidence="1">
        <text>Hydrolysis of proteins in presence of ATP.</text>
        <dbReference type="EC" id="3.4.21.53"/>
    </reaction>
</comment>
<dbReference type="SUPFAM" id="SSF54211">
    <property type="entry name" value="Ribosomal protein S5 domain 2-like"/>
    <property type="match status" value="1"/>
</dbReference>
<dbReference type="GO" id="GO:0030163">
    <property type="term" value="P:protein catabolic process"/>
    <property type="evidence" value="ECO:0007669"/>
    <property type="project" value="InterPro"/>
</dbReference>
<dbReference type="RefSeq" id="WP_113744988.1">
    <property type="nucleotide sequence ID" value="NZ_UAPU01000005.1"/>
</dbReference>
<dbReference type="PRINTS" id="PR00830">
    <property type="entry name" value="ENDOLAPTASE"/>
</dbReference>
<dbReference type="Pfam" id="PF05362">
    <property type="entry name" value="Lon_C"/>
    <property type="match status" value="1"/>
</dbReference>
<evidence type="ECO:0000313" key="4">
    <source>
        <dbReference type="Proteomes" id="UP000250086"/>
    </source>
</evidence>
<dbReference type="GO" id="GO:0006508">
    <property type="term" value="P:proteolysis"/>
    <property type="evidence" value="ECO:0007669"/>
    <property type="project" value="UniProtKB-KW"/>
</dbReference>
<dbReference type="InterPro" id="IPR008269">
    <property type="entry name" value="Lon_proteolytic"/>
</dbReference>
<feature type="active site" evidence="1">
    <location>
        <position position="385"/>
    </location>
</feature>
<reference evidence="3 4" key="1">
    <citation type="submission" date="2018-06" db="EMBL/GenBank/DDBJ databases">
        <authorList>
            <consortium name="Pathogen Informatics"/>
            <person name="Doyle S."/>
        </authorList>
    </citation>
    <scope>NUCLEOTIDE SEQUENCE [LARGE SCALE GENOMIC DNA]</scope>
    <source>
        <strain evidence="3 4">NCTC13093</strain>
    </source>
</reference>
<dbReference type="PROSITE" id="PS51786">
    <property type="entry name" value="LON_PROTEOLYTIC"/>
    <property type="match status" value="1"/>
</dbReference>
<sequence>MIKARIYYKNGSVSEIDGACELEFSDLYPEFEQASFADTKELEARSFGSMQLRAKNAVRSLLHSKVNYIAQICISSSVDGVGTICDIVTSVDKNSDFKVLLSPKRAELFGSSGIEGYMHQDGIYIMPCSYFNDHPEYLGFMDRALYENKGIKLILFGDAADCAQLNMIWPCMAGAVCADLVLEFPVISALNTMGCLVKSFAADYGLKDFDSEAIRALCVFACRQSGDRRYLGLNELTLKSICAEASNLCNKELVCSHDVLKAIAARDFRVNFIAESGLRDHKDRQILLCTSGAVVGQINGLSVIETVGTSYEFGEPVRITATLRAGGEGDIIDIERKAELAGQIHAKAMMIINGFITKEFSSCAPLPVSASLVFEQSYSEVDGDSASLTGLCAVLSALANVPLRQDLAVTGAVDQFGDVQAVGGVNEKIEGFYKVCRLHGFTGTQGVIIPQSCINQLVLRPCVVEAVKAGRFHIYTVSHVKEAIKLLTTLDWGDDETAGTIRNLIATRLYEIGAQNEEEPWWSSFLKIFKKEE</sequence>
<dbReference type="InterPro" id="IPR014721">
    <property type="entry name" value="Ribsml_uS5_D2-typ_fold_subgr"/>
</dbReference>
<dbReference type="InterPro" id="IPR020568">
    <property type="entry name" value="Ribosomal_Su5_D2-typ_SF"/>
</dbReference>
<dbReference type="EMBL" id="UAPV01000001">
    <property type="protein sequence ID" value="SPT70976.1"/>
    <property type="molecule type" value="Genomic_DNA"/>
</dbReference>
<accession>A0A2X0WSQ1</accession>
<keyword evidence="1" id="KW-0378">Hydrolase</keyword>
<dbReference type="GO" id="GO:0005524">
    <property type="term" value="F:ATP binding"/>
    <property type="evidence" value="ECO:0007669"/>
    <property type="project" value="InterPro"/>
</dbReference>
<evidence type="ECO:0000259" key="2">
    <source>
        <dbReference type="PROSITE" id="PS51786"/>
    </source>
</evidence>
<dbReference type="Gene3D" id="3.30.230.10">
    <property type="match status" value="1"/>
</dbReference>
<dbReference type="InterPro" id="IPR046843">
    <property type="entry name" value="LonB_AAA-LID"/>
</dbReference>
<keyword evidence="1 3" id="KW-0645">Protease</keyword>
<proteinExistence type="inferred from homology"/>
<dbReference type="PANTHER" id="PTHR10046">
    <property type="entry name" value="ATP DEPENDENT LON PROTEASE FAMILY MEMBER"/>
    <property type="match status" value="1"/>
</dbReference>
<dbReference type="GO" id="GO:0004176">
    <property type="term" value="F:ATP-dependent peptidase activity"/>
    <property type="evidence" value="ECO:0007669"/>
    <property type="project" value="UniProtKB-UniRule"/>
</dbReference>
<dbReference type="EC" id="3.4.21.53" evidence="1"/>
<dbReference type="GO" id="GO:0004252">
    <property type="term" value="F:serine-type endopeptidase activity"/>
    <property type="evidence" value="ECO:0007669"/>
    <property type="project" value="UniProtKB-UniRule"/>
</dbReference>
<feature type="domain" description="Lon proteolytic" evidence="2">
    <location>
        <begin position="292"/>
        <end position="490"/>
    </location>
</feature>
<dbReference type="AlphaFoldDB" id="A0A2X0WSQ1"/>
<dbReference type="OrthoDB" id="9758568at2"/>
<dbReference type="Pfam" id="PF20436">
    <property type="entry name" value="LonB_AAA-LID"/>
    <property type="match status" value="1"/>
</dbReference>